<dbReference type="PROSITE" id="PS50245">
    <property type="entry name" value="CAP_GLY_2"/>
    <property type="match status" value="1"/>
</dbReference>
<sequence>MEIQIGGKYKFSQEFCTVKFEGETHFAPGLWVGIELFEPNGKSDGTIDGIKYFDCKPKHGIFIRKSQLKPLSSEENYQNIYSHLIDTIYSRKRNIIHHHSFISEKLSSDLNMKKNKLETLESYLKDSTSVNPLENPEEIIEPLEKEIESLTKILEKKTNSTKKYQEEIDKLSKDVESKKQNVQVQSDIGLKNQIDDLNQELTTEKNRQANLQQESEKLQNEIISMQEKILKENESLKRRIERRERKIKRLERSQHRILRSFANFDGVYEKNQEKDKEEQDNKERQQLQEIKEKLKKKNKSLTELLEQEKTKNEYKVELGEVLPVEDQTNRALWIAKLFKKHTKILELRERLNKIIKKFTFARFCQNSKTEVPDVLSKDIVDSLIIQYFHFTKKEEIANFLSEETGVDLQKELAQEETKLVELLRLGILDMEHLWDSVIDEKARFGENVDLEFNRNRDKFGFELLIEGDTYIWDEPEDNPSNIRYNQELVEKLNGDPSKNFLNTIQAANINKLLEKLTYEKSTDMQFIEAFLSTYQTIITPEFFLYKLIQRFRVPKMTETEDFQEWNTKRINIQTKVAEVIRLWIEKYLDEFEPKLISHLETFFDRVVGLENPKLSKKLKSILKVQKLIQSGVVARKRKVFQEPPEDPKVPKNIFARDFQLSDLSEEEFAKQTTIFISQIYKKISPTELVTQAWSKERLHSKAPNVLLLIKKFNEIVGYISTQILIPKKAKQRAKQMIRFIKIAELFFNMKNFDCTMAIMAAFINSSISRLTSTKDEVSEKYWKIFQNLDQALSSDNGYREYRSLLKRTEPPGIPYLGVFLTEITAISDGSENKIDGLFNFSMRKLLANTINEIQKFQQADYNFIAVDQVQNLFAKPLPLKDSNALYKKSLKREPRK</sequence>
<dbReference type="SMART" id="SM00147">
    <property type="entry name" value="RasGEF"/>
    <property type="match status" value="1"/>
</dbReference>
<name>A0A9Q0RH57_ANAIG</name>
<evidence type="ECO:0000259" key="4">
    <source>
        <dbReference type="PROSITE" id="PS50009"/>
    </source>
</evidence>
<dbReference type="InterPro" id="IPR000651">
    <property type="entry name" value="Ras-like_Gua-exchang_fac_N"/>
</dbReference>
<dbReference type="GO" id="GO:0007265">
    <property type="term" value="P:Ras protein signal transduction"/>
    <property type="evidence" value="ECO:0007669"/>
    <property type="project" value="TreeGrafter"/>
</dbReference>
<dbReference type="Proteomes" id="UP001149090">
    <property type="component" value="Unassembled WGS sequence"/>
</dbReference>
<dbReference type="SUPFAM" id="SSF74924">
    <property type="entry name" value="Cap-Gly domain"/>
    <property type="match status" value="1"/>
</dbReference>
<dbReference type="SMART" id="SM01052">
    <property type="entry name" value="CAP_GLY"/>
    <property type="match status" value="1"/>
</dbReference>
<dbReference type="InterPro" id="IPR008937">
    <property type="entry name" value="Ras-like_GEF"/>
</dbReference>
<dbReference type="AlphaFoldDB" id="A0A9Q0RH57"/>
<dbReference type="Gene3D" id="2.30.30.190">
    <property type="entry name" value="CAP Gly-rich-like domain"/>
    <property type="match status" value="1"/>
</dbReference>
<dbReference type="Pfam" id="PF00617">
    <property type="entry name" value="RasGEF"/>
    <property type="match status" value="1"/>
</dbReference>
<dbReference type="InterPro" id="IPR023578">
    <property type="entry name" value="Ras_GEF_dom_sf"/>
</dbReference>
<dbReference type="PROSITE" id="PS50212">
    <property type="entry name" value="RASGEF_NTER"/>
    <property type="match status" value="1"/>
</dbReference>
<dbReference type="SMART" id="SM00229">
    <property type="entry name" value="RasGEFN"/>
    <property type="match status" value="1"/>
</dbReference>
<reference evidence="7" key="1">
    <citation type="submission" date="2022-10" db="EMBL/GenBank/DDBJ databases">
        <title>Novel sulphate-reducing endosymbionts in the free-living metamonad Anaeramoeba.</title>
        <authorList>
            <person name="Jerlstrom-Hultqvist J."/>
            <person name="Cepicka I."/>
            <person name="Gallot-Lavallee L."/>
            <person name="Salas-Leiva D."/>
            <person name="Curtis B.A."/>
            <person name="Zahonova K."/>
            <person name="Pipaliya S."/>
            <person name="Dacks J."/>
            <person name="Roger A.J."/>
        </authorList>
    </citation>
    <scope>NUCLEOTIDE SEQUENCE</scope>
    <source>
        <strain evidence="7">BMAN</strain>
    </source>
</reference>
<dbReference type="SUPFAM" id="SSF48366">
    <property type="entry name" value="Ras GEF"/>
    <property type="match status" value="1"/>
</dbReference>
<protein>
    <submittedName>
        <fullName evidence="7">Ras guanine nucleotide exchange factor i-related</fullName>
    </submittedName>
</protein>
<dbReference type="InterPro" id="IPR036964">
    <property type="entry name" value="RASGEF_cat_dom_sf"/>
</dbReference>
<evidence type="ECO:0000259" key="6">
    <source>
        <dbReference type="PROSITE" id="PS50245"/>
    </source>
</evidence>
<dbReference type="OrthoDB" id="2130750at2759"/>
<accession>A0A9Q0RH57</accession>
<dbReference type="GO" id="GO:0005886">
    <property type="term" value="C:plasma membrane"/>
    <property type="evidence" value="ECO:0007669"/>
    <property type="project" value="TreeGrafter"/>
</dbReference>
<evidence type="ECO:0000313" key="8">
    <source>
        <dbReference type="Proteomes" id="UP001149090"/>
    </source>
</evidence>
<feature type="domain" description="Ras-GEF" evidence="4">
    <location>
        <begin position="664"/>
        <end position="895"/>
    </location>
</feature>
<dbReference type="Gene3D" id="1.20.870.10">
    <property type="entry name" value="Son of sevenless (SoS) protein Chain: S domain 1"/>
    <property type="match status" value="1"/>
</dbReference>
<dbReference type="Pfam" id="PF01302">
    <property type="entry name" value="CAP_GLY"/>
    <property type="match status" value="1"/>
</dbReference>
<evidence type="ECO:0000256" key="3">
    <source>
        <dbReference type="SAM" id="Coils"/>
    </source>
</evidence>
<feature type="coiled-coil region" evidence="3">
    <location>
        <begin position="140"/>
        <end position="311"/>
    </location>
</feature>
<keyword evidence="8" id="KW-1185">Reference proteome</keyword>
<gene>
    <name evidence="7" type="ORF">M0811_04744</name>
</gene>
<evidence type="ECO:0000256" key="1">
    <source>
        <dbReference type="ARBA" id="ARBA00022658"/>
    </source>
</evidence>
<evidence type="ECO:0000256" key="2">
    <source>
        <dbReference type="PROSITE-ProRule" id="PRU00168"/>
    </source>
</evidence>
<comment type="caution">
    <text evidence="7">The sequence shown here is derived from an EMBL/GenBank/DDBJ whole genome shotgun (WGS) entry which is preliminary data.</text>
</comment>
<dbReference type="InterPro" id="IPR036859">
    <property type="entry name" value="CAP-Gly_dom_sf"/>
</dbReference>
<keyword evidence="3" id="KW-0175">Coiled coil</keyword>
<dbReference type="PANTHER" id="PTHR23113">
    <property type="entry name" value="GUANINE NUCLEOTIDE EXCHANGE FACTOR"/>
    <property type="match status" value="1"/>
</dbReference>
<feature type="domain" description="N-terminal Ras-GEF" evidence="5">
    <location>
        <begin position="500"/>
        <end position="626"/>
    </location>
</feature>
<evidence type="ECO:0000259" key="5">
    <source>
        <dbReference type="PROSITE" id="PS50212"/>
    </source>
</evidence>
<dbReference type="CDD" id="cd00155">
    <property type="entry name" value="RasGEF"/>
    <property type="match status" value="1"/>
</dbReference>
<dbReference type="PROSITE" id="PS50009">
    <property type="entry name" value="RASGEF_CAT"/>
    <property type="match status" value="1"/>
</dbReference>
<organism evidence="7 8">
    <name type="scientific">Anaeramoeba ignava</name>
    <name type="common">Anaerobic marine amoeba</name>
    <dbReference type="NCBI Taxonomy" id="1746090"/>
    <lineage>
        <taxon>Eukaryota</taxon>
        <taxon>Metamonada</taxon>
        <taxon>Anaeramoebidae</taxon>
        <taxon>Anaeramoeba</taxon>
    </lineage>
</organism>
<dbReference type="PANTHER" id="PTHR23113:SF366">
    <property type="entry name" value="RAS GUANINE NUCLEOTIDE EXCHANGE FACTOR R"/>
    <property type="match status" value="1"/>
</dbReference>
<proteinExistence type="predicted"/>
<evidence type="ECO:0000313" key="7">
    <source>
        <dbReference type="EMBL" id="KAJ5078419.1"/>
    </source>
</evidence>
<dbReference type="InterPro" id="IPR000938">
    <property type="entry name" value="CAP-Gly_domain"/>
</dbReference>
<dbReference type="CDD" id="cd06224">
    <property type="entry name" value="REM"/>
    <property type="match status" value="1"/>
</dbReference>
<feature type="domain" description="CAP-Gly" evidence="6">
    <location>
        <begin position="22"/>
        <end position="64"/>
    </location>
</feature>
<keyword evidence="1 2" id="KW-0344">Guanine-nucleotide releasing factor</keyword>
<dbReference type="GO" id="GO:0005085">
    <property type="term" value="F:guanyl-nucleotide exchange factor activity"/>
    <property type="evidence" value="ECO:0007669"/>
    <property type="project" value="UniProtKB-KW"/>
</dbReference>
<dbReference type="InterPro" id="IPR001895">
    <property type="entry name" value="RASGEF_cat_dom"/>
</dbReference>
<dbReference type="Pfam" id="PF00618">
    <property type="entry name" value="RasGEF_N"/>
    <property type="match status" value="1"/>
</dbReference>
<dbReference type="EMBL" id="JAPDFW010000053">
    <property type="protein sequence ID" value="KAJ5078419.1"/>
    <property type="molecule type" value="Genomic_DNA"/>
</dbReference>
<dbReference type="Gene3D" id="1.10.840.10">
    <property type="entry name" value="Ras guanine-nucleotide exchange factors catalytic domain"/>
    <property type="match status" value="1"/>
</dbReference>